<evidence type="ECO:0000313" key="2">
    <source>
        <dbReference type="Proteomes" id="UP000271098"/>
    </source>
</evidence>
<accession>A0A183D6Z5</accession>
<dbReference type="WBParaSite" id="GPUH_0000449301-mRNA-1">
    <property type="protein sequence ID" value="GPUH_0000449301-mRNA-1"/>
    <property type="gene ID" value="GPUH_0000449301"/>
</dbReference>
<sequence>MRLKKALLVLKRIPQPEFPEELCSKIESLLKTLDEVKEMKDVMMKNIGEEFNISNVPLPDYDPVDMSLLLGAEFKYDESESAFSKFKREVREEVAACVQRGEVLLQESEVAMRDFKDRGIFLHFFSAFSGSK</sequence>
<reference evidence="1 2" key="2">
    <citation type="submission" date="2018-11" db="EMBL/GenBank/DDBJ databases">
        <authorList>
            <consortium name="Pathogen Informatics"/>
        </authorList>
    </citation>
    <scope>NUCLEOTIDE SEQUENCE [LARGE SCALE GENOMIC DNA]</scope>
</reference>
<reference evidence="3" key="1">
    <citation type="submission" date="2016-06" db="UniProtKB">
        <authorList>
            <consortium name="WormBaseParasite"/>
        </authorList>
    </citation>
    <scope>IDENTIFICATION</scope>
</reference>
<keyword evidence="2" id="KW-1185">Reference proteome</keyword>
<name>A0A183D6Z5_9BILA</name>
<gene>
    <name evidence="1" type="ORF">GPUH_LOCUS4484</name>
</gene>
<proteinExistence type="predicted"/>
<dbReference type="OrthoDB" id="10065749at2759"/>
<organism evidence="3">
    <name type="scientific">Gongylonema pulchrum</name>
    <dbReference type="NCBI Taxonomy" id="637853"/>
    <lineage>
        <taxon>Eukaryota</taxon>
        <taxon>Metazoa</taxon>
        <taxon>Ecdysozoa</taxon>
        <taxon>Nematoda</taxon>
        <taxon>Chromadorea</taxon>
        <taxon>Rhabditida</taxon>
        <taxon>Spirurina</taxon>
        <taxon>Spiruromorpha</taxon>
        <taxon>Spiruroidea</taxon>
        <taxon>Gongylonematidae</taxon>
        <taxon>Gongylonema</taxon>
    </lineage>
</organism>
<dbReference type="AlphaFoldDB" id="A0A183D6Z5"/>
<evidence type="ECO:0000313" key="3">
    <source>
        <dbReference type="WBParaSite" id="GPUH_0000449301-mRNA-1"/>
    </source>
</evidence>
<protein>
    <submittedName>
        <fullName evidence="3">BAR domain-containing protein</fullName>
    </submittedName>
</protein>
<evidence type="ECO:0000313" key="1">
    <source>
        <dbReference type="EMBL" id="VDK45222.1"/>
    </source>
</evidence>
<dbReference type="Proteomes" id="UP000271098">
    <property type="component" value="Unassembled WGS sequence"/>
</dbReference>
<dbReference type="EMBL" id="UYRT01008501">
    <property type="protein sequence ID" value="VDK45222.1"/>
    <property type="molecule type" value="Genomic_DNA"/>
</dbReference>